<evidence type="ECO:0000256" key="1">
    <source>
        <dbReference type="ARBA" id="ARBA00004418"/>
    </source>
</evidence>
<protein>
    <recommendedName>
        <fullName evidence="7">Thiol:disulfide interchange protein</fullName>
    </recommendedName>
</protein>
<evidence type="ECO:0000256" key="2">
    <source>
        <dbReference type="ARBA" id="ARBA00009813"/>
    </source>
</evidence>
<feature type="domain" description="Thioredoxin-like fold" evidence="9">
    <location>
        <begin position="109"/>
        <end position="233"/>
    </location>
</feature>
<dbReference type="InterPro" id="IPR033954">
    <property type="entry name" value="DiS-bond_Isoase_DsbC/G"/>
</dbReference>
<dbReference type="EMBL" id="FXAG01000013">
    <property type="protein sequence ID" value="SMF30739.1"/>
    <property type="molecule type" value="Genomic_DNA"/>
</dbReference>
<evidence type="ECO:0000256" key="6">
    <source>
        <dbReference type="ARBA" id="ARBA00023284"/>
    </source>
</evidence>
<dbReference type="PANTHER" id="PTHR35272">
    <property type="entry name" value="THIOL:DISULFIDE INTERCHANGE PROTEIN DSBC-RELATED"/>
    <property type="match status" value="1"/>
</dbReference>
<feature type="domain" description="Disulphide bond isomerase DsbC/G N-terminal" evidence="8">
    <location>
        <begin position="20"/>
        <end position="86"/>
    </location>
</feature>
<dbReference type="CDD" id="cd03020">
    <property type="entry name" value="DsbA_DsbC_DsbG"/>
    <property type="match status" value="1"/>
</dbReference>
<feature type="signal peptide" evidence="7">
    <location>
        <begin position="1"/>
        <end position="22"/>
    </location>
</feature>
<keyword evidence="4 7" id="KW-0574">Periplasm</keyword>
<evidence type="ECO:0000256" key="3">
    <source>
        <dbReference type="ARBA" id="ARBA00022729"/>
    </source>
</evidence>
<dbReference type="SUPFAM" id="SSF54423">
    <property type="entry name" value="DsbC/DsbG N-terminal domain-like"/>
    <property type="match status" value="1"/>
</dbReference>
<dbReference type="InterPro" id="IPR036249">
    <property type="entry name" value="Thioredoxin-like_sf"/>
</dbReference>
<comment type="subcellular location">
    <subcellularLocation>
        <location evidence="1 7">Periplasm</location>
    </subcellularLocation>
</comment>
<dbReference type="AlphaFoldDB" id="A0A1Y6C1J6"/>
<comment type="function">
    <text evidence="7">Required for disulfide bond formation in some periplasmic proteins. Acts by transferring its disulfide bond to other proteins and is reduced in the process.</text>
</comment>
<dbReference type="Pfam" id="PF13098">
    <property type="entry name" value="Thioredoxin_2"/>
    <property type="match status" value="1"/>
</dbReference>
<dbReference type="Gene3D" id="3.40.30.10">
    <property type="entry name" value="Glutaredoxin"/>
    <property type="match status" value="1"/>
</dbReference>
<dbReference type="Proteomes" id="UP000192920">
    <property type="component" value="Unassembled WGS sequence"/>
</dbReference>
<dbReference type="InterPro" id="IPR012336">
    <property type="entry name" value="Thioredoxin-like_fold"/>
</dbReference>
<organism evidence="10 11">
    <name type="scientific">Pseudogulbenkiania subflava DSM 22618</name>
    <dbReference type="NCBI Taxonomy" id="1123014"/>
    <lineage>
        <taxon>Bacteria</taxon>
        <taxon>Pseudomonadati</taxon>
        <taxon>Pseudomonadota</taxon>
        <taxon>Betaproteobacteria</taxon>
        <taxon>Neisseriales</taxon>
        <taxon>Chromobacteriaceae</taxon>
        <taxon>Pseudogulbenkiania</taxon>
    </lineage>
</organism>
<dbReference type="Gene3D" id="3.10.450.70">
    <property type="entry name" value="Disulphide bond isomerase, DsbC/G, N-terminal"/>
    <property type="match status" value="1"/>
</dbReference>
<keyword evidence="6 7" id="KW-0676">Redox-active center</keyword>
<dbReference type="InterPro" id="IPR018950">
    <property type="entry name" value="DiS-bond_isomerase_DsbC/G_N"/>
</dbReference>
<accession>A0A1Y6C1J6</accession>
<evidence type="ECO:0000256" key="5">
    <source>
        <dbReference type="ARBA" id="ARBA00023157"/>
    </source>
</evidence>
<proteinExistence type="inferred from homology"/>
<sequence length="240" mass="26555">MKKHLLLGAVIAMVWLANGAWADEKSVKSLFEQRFPGAKAESVTKESLSGLYEIFVGGQVLYADEGVNYVIQGSLVNAKTRQNLTAERLKKLTEMPFDKLPFDQAIKIVKGNGTRKLAIFEDPDCPFCKQLETELRKVDDVTLYVFLYPLEQLHPGSTAKSMKIWCAPDRAKAWQGAMQGGIVPEGKGECDNPVEKLAEFGRSRRINGTPTLIFENGTRIAGAVPAERIEQLLGENVAKQ</sequence>
<dbReference type="GO" id="GO:0042597">
    <property type="term" value="C:periplasmic space"/>
    <property type="evidence" value="ECO:0007669"/>
    <property type="project" value="UniProtKB-SubCell"/>
</dbReference>
<dbReference type="InterPro" id="IPR009094">
    <property type="entry name" value="DiS-bond_isomerase_DsbC/G_N_sf"/>
</dbReference>
<dbReference type="RefSeq" id="WP_085276691.1">
    <property type="nucleotide sequence ID" value="NZ_FXAG01000013.1"/>
</dbReference>
<evidence type="ECO:0000259" key="8">
    <source>
        <dbReference type="Pfam" id="PF10411"/>
    </source>
</evidence>
<keyword evidence="3 7" id="KW-0732">Signal</keyword>
<keyword evidence="11" id="KW-1185">Reference proteome</keyword>
<comment type="similarity">
    <text evidence="2 7">Belongs to the thioredoxin family. DsbC subfamily.</text>
</comment>
<keyword evidence="5" id="KW-1015">Disulfide bond</keyword>
<dbReference type="PANTHER" id="PTHR35272:SF3">
    <property type="entry name" value="THIOL:DISULFIDE INTERCHANGE PROTEIN DSBC"/>
    <property type="match status" value="1"/>
</dbReference>
<name>A0A1Y6C1J6_9NEIS</name>
<evidence type="ECO:0000256" key="4">
    <source>
        <dbReference type="ARBA" id="ARBA00022764"/>
    </source>
</evidence>
<evidence type="ECO:0000259" key="9">
    <source>
        <dbReference type="Pfam" id="PF13098"/>
    </source>
</evidence>
<gene>
    <name evidence="10" type="ORF">SAMN02745746_02455</name>
</gene>
<evidence type="ECO:0000313" key="11">
    <source>
        <dbReference type="Proteomes" id="UP000192920"/>
    </source>
</evidence>
<dbReference type="SUPFAM" id="SSF52833">
    <property type="entry name" value="Thioredoxin-like"/>
    <property type="match status" value="1"/>
</dbReference>
<feature type="chain" id="PRO_5011810002" description="Thiol:disulfide interchange protein" evidence="7">
    <location>
        <begin position="23"/>
        <end position="240"/>
    </location>
</feature>
<dbReference type="STRING" id="1123014.SAMN02745746_02455"/>
<reference evidence="11" key="1">
    <citation type="submission" date="2017-04" db="EMBL/GenBank/DDBJ databases">
        <authorList>
            <person name="Varghese N."/>
            <person name="Submissions S."/>
        </authorList>
    </citation>
    <scope>NUCLEOTIDE SEQUENCE [LARGE SCALE GENOMIC DNA]</scope>
    <source>
        <strain evidence="11">DSM 22618</strain>
    </source>
</reference>
<evidence type="ECO:0000256" key="7">
    <source>
        <dbReference type="RuleBase" id="RU364038"/>
    </source>
</evidence>
<evidence type="ECO:0000313" key="10">
    <source>
        <dbReference type="EMBL" id="SMF30739.1"/>
    </source>
</evidence>
<dbReference type="InterPro" id="IPR051470">
    <property type="entry name" value="Thiol:disulfide_interchange"/>
</dbReference>
<dbReference type="Pfam" id="PF10411">
    <property type="entry name" value="DsbC_N"/>
    <property type="match status" value="1"/>
</dbReference>